<organism evidence="1 2">
    <name type="scientific">Coemansia nantahalensis</name>
    <dbReference type="NCBI Taxonomy" id="2789366"/>
    <lineage>
        <taxon>Eukaryota</taxon>
        <taxon>Fungi</taxon>
        <taxon>Fungi incertae sedis</taxon>
        <taxon>Zoopagomycota</taxon>
        <taxon>Kickxellomycotina</taxon>
        <taxon>Kickxellomycetes</taxon>
        <taxon>Kickxellales</taxon>
        <taxon>Kickxellaceae</taxon>
        <taxon>Coemansia</taxon>
    </lineage>
</organism>
<proteinExistence type="predicted"/>
<comment type="caution">
    <text evidence="1">The sequence shown here is derived from an EMBL/GenBank/DDBJ whole genome shotgun (WGS) entry which is preliminary data.</text>
</comment>
<protein>
    <submittedName>
        <fullName evidence="1">Uncharacterized protein</fullName>
    </submittedName>
</protein>
<evidence type="ECO:0000313" key="2">
    <source>
        <dbReference type="Proteomes" id="UP001140234"/>
    </source>
</evidence>
<dbReference type="EMBL" id="JANBUJ010003242">
    <property type="protein sequence ID" value="KAJ2761373.1"/>
    <property type="molecule type" value="Genomic_DNA"/>
</dbReference>
<accession>A0ACC1JLA3</accession>
<dbReference type="Proteomes" id="UP001140234">
    <property type="component" value="Unassembled WGS sequence"/>
</dbReference>
<feature type="non-terminal residue" evidence="1">
    <location>
        <position position="111"/>
    </location>
</feature>
<name>A0ACC1JLA3_9FUNG</name>
<keyword evidence="2" id="KW-1185">Reference proteome</keyword>
<gene>
    <name evidence="1" type="ORF">IWQ57_006066</name>
</gene>
<sequence>MDHPPTDGTTLLLLPLLLLLLLLLLAAAARLVRSPLRGIPGSVLYKLTPLTSQLRAAWGLLADDCEADYYAYGDIYAVGPGVVVVSNPDDCRRVLGSGRFVKSEFYQAFAL</sequence>
<evidence type="ECO:0000313" key="1">
    <source>
        <dbReference type="EMBL" id="KAJ2761373.1"/>
    </source>
</evidence>
<reference evidence="1" key="1">
    <citation type="submission" date="2022-07" db="EMBL/GenBank/DDBJ databases">
        <title>Phylogenomic reconstructions and comparative analyses of Kickxellomycotina fungi.</title>
        <authorList>
            <person name="Reynolds N.K."/>
            <person name="Stajich J.E."/>
            <person name="Barry K."/>
            <person name="Grigoriev I.V."/>
            <person name="Crous P."/>
            <person name="Smith M.E."/>
        </authorList>
    </citation>
    <scope>NUCLEOTIDE SEQUENCE</scope>
    <source>
        <strain evidence="1">CBS 109366</strain>
    </source>
</reference>